<sequence>MSNLFVFGLGYSALATAVHLADGGWPVTGTVRSRDKLEQIARDGITPILFSDAEAVAAGLQTASHCLVSVPPEAEGDPALLAYRDALLEAPELHWIGYLSTIGVYGDHGGKWVDEETHVAATGGRRSARAEAEIEWTALAKEKGIALDIFRLAGIYGPGRSPIDRIRSGEARWIHKAGQVFNRIHVEDIAQTVIAAIRRDRLGGVHIFNVTDDEPAPNPDVLAYAADLIDVPKQPLIPYEEADLSPMARSFYEGNKRVHNAKIKRELGVLLRYPTYREGLRALAREG</sequence>
<keyword evidence="1" id="KW-0520">NAD</keyword>
<reference evidence="2 3" key="1">
    <citation type="submission" date="2020-12" db="EMBL/GenBank/DDBJ databases">
        <title>Revised draft genomes of Rhodomicrobium vannielii ATCC 17100 and Rhodomicrobium udaipurense JA643.</title>
        <authorList>
            <person name="Conners E.M."/>
            <person name="Davenport E.J."/>
            <person name="Bose A."/>
        </authorList>
    </citation>
    <scope>NUCLEOTIDE SEQUENCE [LARGE SCALE GENOMIC DNA]</scope>
    <source>
        <strain evidence="2 3">JA643</strain>
    </source>
</reference>
<dbReference type="AlphaFoldDB" id="A0A8I1GII1"/>
<protein>
    <submittedName>
        <fullName evidence="2">SDR family oxidoreductase</fullName>
    </submittedName>
</protein>
<evidence type="ECO:0000256" key="1">
    <source>
        <dbReference type="ARBA" id="ARBA00023027"/>
    </source>
</evidence>
<dbReference type="EMBL" id="JAEMUK010000085">
    <property type="protein sequence ID" value="MBJ7545121.1"/>
    <property type="molecule type" value="Genomic_DNA"/>
</dbReference>
<organism evidence="2 3">
    <name type="scientific">Rhodomicrobium udaipurense</name>
    <dbReference type="NCBI Taxonomy" id="1202716"/>
    <lineage>
        <taxon>Bacteria</taxon>
        <taxon>Pseudomonadati</taxon>
        <taxon>Pseudomonadota</taxon>
        <taxon>Alphaproteobacteria</taxon>
        <taxon>Hyphomicrobiales</taxon>
        <taxon>Hyphomicrobiaceae</taxon>
        <taxon>Rhodomicrobium</taxon>
    </lineage>
</organism>
<keyword evidence="3" id="KW-1185">Reference proteome</keyword>
<evidence type="ECO:0000313" key="3">
    <source>
        <dbReference type="Proteomes" id="UP000623250"/>
    </source>
</evidence>
<comment type="caution">
    <text evidence="2">The sequence shown here is derived from an EMBL/GenBank/DDBJ whole genome shotgun (WGS) entry which is preliminary data.</text>
</comment>
<dbReference type="Proteomes" id="UP000623250">
    <property type="component" value="Unassembled WGS sequence"/>
</dbReference>
<evidence type="ECO:0000313" key="2">
    <source>
        <dbReference type="EMBL" id="MBJ7545121.1"/>
    </source>
</evidence>
<gene>
    <name evidence="2" type="ORF">JDN41_16320</name>
</gene>
<dbReference type="Gene3D" id="3.40.50.720">
    <property type="entry name" value="NAD(P)-binding Rossmann-like Domain"/>
    <property type="match status" value="1"/>
</dbReference>
<dbReference type="InterPro" id="IPR036291">
    <property type="entry name" value="NAD(P)-bd_dom_sf"/>
</dbReference>
<dbReference type="CDD" id="cd05266">
    <property type="entry name" value="SDR_a4"/>
    <property type="match status" value="1"/>
</dbReference>
<proteinExistence type="predicted"/>
<accession>A0A8I1GII1</accession>
<name>A0A8I1GII1_9HYPH</name>
<dbReference type="PANTHER" id="PTHR43574">
    <property type="entry name" value="EPIMERASE-RELATED"/>
    <property type="match status" value="1"/>
</dbReference>
<dbReference type="SUPFAM" id="SSF51735">
    <property type="entry name" value="NAD(P)-binding Rossmann-fold domains"/>
    <property type="match status" value="1"/>
</dbReference>
<dbReference type="RefSeq" id="WP_037235651.1">
    <property type="nucleotide sequence ID" value="NZ_JAEMUK010000085.1"/>
</dbReference>